<dbReference type="HAMAP" id="MF_02018">
    <property type="entry name" value="PanZ_PanM"/>
    <property type="match status" value="1"/>
</dbReference>
<feature type="binding site" evidence="1">
    <location>
        <begin position="68"/>
        <end position="70"/>
    </location>
    <ligand>
        <name>CoA</name>
        <dbReference type="ChEBI" id="CHEBI:57287"/>
    </ligand>
</feature>
<dbReference type="InterPro" id="IPR000182">
    <property type="entry name" value="GNAT_dom"/>
</dbReference>
<dbReference type="InterPro" id="IPR016181">
    <property type="entry name" value="Acyl_CoA_acyltransferase"/>
</dbReference>
<dbReference type="STRING" id="1367852.SAMN05216516_10768"/>
<dbReference type="Proteomes" id="UP000242222">
    <property type="component" value="Unassembled WGS sequence"/>
</dbReference>
<dbReference type="PROSITE" id="PS51186">
    <property type="entry name" value="GNAT"/>
    <property type="match status" value="1"/>
</dbReference>
<dbReference type="CDD" id="cd04301">
    <property type="entry name" value="NAT_SF"/>
    <property type="match status" value="1"/>
</dbReference>
<dbReference type="Gene3D" id="3.40.630.30">
    <property type="match status" value="1"/>
</dbReference>
<feature type="binding site" evidence="1">
    <location>
        <begin position="74"/>
        <end position="81"/>
    </location>
    <ligand>
        <name>CoA</name>
        <dbReference type="ChEBI" id="CHEBI:57287"/>
    </ligand>
</feature>
<dbReference type="InterPro" id="IPR040448">
    <property type="entry name" value="PanZ_GNAT"/>
</dbReference>
<dbReference type="GO" id="GO:0016747">
    <property type="term" value="F:acyltransferase activity, transferring groups other than amino-acyl groups"/>
    <property type="evidence" value="ECO:0007669"/>
    <property type="project" value="InterPro"/>
</dbReference>
<dbReference type="GO" id="GO:0031638">
    <property type="term" value="P:zymogen activation"/>
    <property type="evidence" value="ECO:0007669"/>
    <property type="project" value="InterPro"/>
</dbReference>
<dbReference type="EMBL" id="FOVC01000007">
    <property type="protein sequence ID" value="SFN42247.1"/>
    <property type="molecule type" value="Genomic_DNA"/>
</dbReference>
<feature type="domain" description="N-acetyltransferase" evidence="2">
    <location>
        <begin position="1"/>
        <end position="132"/>
    </location>
</feature>
<dbReference type="SUPFAM" id="SSF55729">
    <property type="entry name" value="Acyl-CoA N-acyltransferases (Nat)"/>
    <property type="match status" value="1"/>
</dbReference>
<organism evidence="3 4">
    <name type="scientific">Izhakiella capsodis</name>
    <dbReference type="NCBI Taxonomy" id="1367852"/>
    <lineage>
        <taxon>Bacteria</taxon>
        <taxon>Pseudomonadati</taxon>
        <taxon>Pseudomonadota</taxon>
        <taxon>Gammaproteobacteria</taxon>
        <taxon>Enterobacterales</taxon>
        <taxon>Erwiniaceae</taxon>
        <taxon>Izhakiella</taxon>
    </lineage>
</organism>
<evidence type="ECO:0000313" key="3">
    <source>
        <dbReference type="EMBL" id="SFN42247.1"/>
    </source>
</evidence>
<reference evidence="4" key="1">
    <citation type="submission" date="2016-10" db="EMBL/GenBank/DDBJ databases">
        <authorList>
            <person name="Varghese N."/>
            <person name="Submissions S."/>
        </authorList>
    </citation>
    <scope>NUCLEOTIDE SEQUENCE [LARGE SCALE GENOMIC DNA]</scope>
    <source>
        <strain evidence="4">N6PO6</strain>
    </source>
</reference>
<protein>
    <recommendedName>
        <fullName evidence="1">PanD regulatory factor</fullName>
    </recommendedName>
</protein>
<gene>
    <name evidence="1" type="primary">panZ</name>
    <name evidence="3" type="ORF">SAMN05216516_10768</name>
</gene>
<dbReference type="RefSeq" id="WP_092878333.1">
    <property type="nucleotide sequence ID" value="NZ_FOVC01000007.1"/>
</dbReference>
<dbReference type="NCBIfam" id="NF033213">
    <property type="entry name" value="matur_PanM"/>
    <property type="match status" value="1"/>
</dbReference>
<dbReference type="GO" id="GO:0015940">
    <property type="term" value="P:pantothenate biosynthetic process"/>
    <property type="evidence" value="ECO:0007669"/>
    <property type="project" value="UniProtKB-UniRule"/>
</dbReference>
<comment type="similarity">
    <text evidence="1">Belongs to the PanZ/PanM family.</text>
</comment>
<comment type="function">
    <text evidence="1">Controls both the activation and catalytic activity of PanD in a coenzyme A (CoA)-dependent fashion.</text>
</comment>
<evidence type="ECO:0000313" key="4">
    <source>
        <dbReference type="Proteomes" id="UP000242222"/>
    </source>
</evidence>
<dbReference type="Pfam" id="PF12568">
    <property type="entry name" value="PanZ"/>
    <property type="match status" value="1"/>
</dbReference>
<evidence type="ECO:0000256" key="1">
    <source>
        <dbReference type="HAMAP-Rule" id="MF_02018"/>
    </source>
</evidence>
<dbReference type="OrthoDB" id="5736859at2"/>
<evidence type="ECO:0000259" key="2">
    <source>
        <dbReference type="PROSITE" id="PS51186"/>
    </source>
</evidence>
<keyword evidence="3" id="KW-0808">Transferase</keyword>
<keyword evidence="1" id="KW-0566">Pantothenate biosynthesis</keyword>
<keyword evidence="4" id="KW-1185">Reference proteome</keyword>
<sequence length="132" mass="14890">MKLTIIRLINLTSQDQTDLSKIWPLQAIPSLVGALNEQSQIYAARFNDRLLAALQLDVRGTQGRVHHLAVREITRRRGVGKYLLEEVIAQNTMITLWRVASDGSGESSTIAAFMQRCGFRAEDDDWVKHTRG</sequence>
<name>A0A1I4YWB3_9GAMM</name>
<proteinExistence type="inferred from homology"/>
<comment type="subunit">
    <text evidence="1">Interacts with PanD in the presence of CoA.</text>
</comment>
<accession>A0A1I4YWB3</accession>
<dbReference type="InterPro" id="IPR032900">
    <property type="entry name" value="PanZ"/>
</dbReference>
<dbReference type="AlphaFoldDB" id="A0A1I4YWB3"/>